<evidence type="ECO:0000256" key="10">
    <source>
        <dbReference type="SAM" id="MobiDB-lite"/>
    </source>
</evidence>
<dbReference type="OMA" id="WIFLYII"/>
<feature type="region of interest" description="Disordered" evidence="10">
    <location>
        <begin position="1096"/>
        <end position="1116"/>
    </location>
</feature>
<feature type="transmembrane region" description="Helical" evidence="11">
    <location>
        <begin position="305"/>
        <end position="328"/>
    </location>
</feature>
<protein>
    <recommendedName>
        <fullName evidence="13">Cyclic nucleotide-binding domain-containing protein</fullName>
    </recommendedName>
</protein>
<feature type="compositionally biased region" description="Polar residues" evidence="10">
    <location>
        <begin position="567"/>
        <end position="580"/>
    </location>
</feature>
<dbReference type="CDD" id="cd00038">
    <property type="entry name" value="CAP_ED"/>
    <property type="match status" value="1"/>
</dbReference>
<feature type="domain" description="Cyclic nucleotide-binding" evidence="13">
    <location>
        <begin position="902"/>
        <end position="1014"/>
    </location>
</feature>
<keyword evidence="15" id="KW-1185">Reference proteome</keyword>
<name>A9VCB8_MONBE</name>
<feature type="compositionally biased region" description="Acidic residues" evidence="10">
    <location>
        <begin position="1322"/>
        <end position="1335"/>
    </location>
</feature>
<evidence type="ECO:0000256" key="9">
    <source>
        <dbReference type="ARBA" id="ARBA00023201"/>
    </source>
</evidence>
<keyword evidence="8 11" id="KW-0472">Membrane</keyword>
<keyword evidence="7" id="KW-0406">Ion transport</keyword>
<feature type="transmembrane region" description="Helical" evidence="11">
    <location>
        <begin position="268"/>
        <end position="285"/>
    </location>
</feature>
<feature type="region of interest" description="Disordered" evidence="10">
    <location>
        <begin position="490"/>
        <end position="545"/>
    </location>
</feature>
<dbReference type="SMART" id="SM00100">
    <property type="entry name" value="cNMP"/>
    <property type="match status" value="1"/>
</dbReference>
<keyword evidence="4 11" id="KW-0812">Transmembrane</keyword>
<dbReference type="eggNOG" id="KOG1965">
    <property type="taxonomic scope" value="Eukaryota"/>
</dbReference>
<dbReference type="GO" id="GO:0005886">
    <property type="term" value="C:plasma membrane"/>
    <property type="evidence" value="ECO:0000318"/>
    <property type="project" value="GO_Central"/>
</dbReference>
<evidence type="ECO:0000256" key="11">
    <source>
        <dbReference type="SAM" id="Phobius"/>
    </source>
</evidence>
<keyword evidence="9" id="KW-0739">Sodium transport</keyword>
<dbReference type="GO" id="GO:0015386">
    <property type="term" value="F:potassium:proton antiporter activity"/>
    <property type="evidence" value="ECO:0000318"/>
    <property type="project" value="GO_Central"/>
</dbReference>
<dbReference type="RefSeq" id="XP_001750373.1">
    <property type="nucleotide sequence ID" value="XM_001750321.1"/>
</dbReference>
<dbReference type="GO" id="GO:0098719">
    <property type="term" value="P:sodium ion import across plasma membrane"/>
    <property type="evidence" value="ECO:0000318"/>
    <property type="project" value="GO_Central"/>
</dbReference>
<evidence type="ECO:0000256" key="2">
    <source>
        <dbReference type="ARBA" id="ARBA00022448"/>
    </source>
</evidence>
<dbReference type="Pfam" id="PF00999">
    <property type="entry name" value="Na_H_Exchanger"/>
    <property type="match status" value="1"/>
</dbReference>
<feature type="compositionally biased region" description="Low complexity" evidence="10">
    <location>
        <begin position="517"/>
        <end position="529"/>
    </location>
</feature>
<dbReference type="Gene3D" id="6.10.140.1330">
    <property type="match status" value="1"/>
</dbReference>
<feature type="transmembrane region" description="Helical" evidence="11">
    <location>
        <begin position="107"/>
        <end position="126"/>
    </location>
</feature>
<dbReference type="Proteomes" id="UP000001357">
    <property type="component" value="Unassembled WGS sequence"/>
</dbReference>
<keyword evidence="6" id="KW-0915">Sodium</keyword>
<evidence type="ECO:0000256" key="5">
    <source>
        <dbReference type="ARBA" id="ARBA00022989"/>
    </source>
</evidence>
<evidence type="ECO:0000256" key="1">
    <source>
        <dbReference type="ARBA" id="ARBA00004651"/>
    </source>
</evidence>
<feature type="compositionally biased region" description="Polar residues" evidence="10">
    <location>
        <begin position="1309"/>
        <end position="1318"/>
    </location>
</feature>
<feature type="transmembrane region" description="Helical" evidence="11">
    <location>
        <begin position="138"/>
        <end position="165"/>
    </location>
</feature>
<accession>A9VCB8</accession>
<dbReference type="KEGG" id="mbr:MONBRDRAFT_29857"/>
<proteinExistence type="predicted"/>
<keyword evidence="2" id="KW-0813">Transport</keyword>
<dbReference type="InterPro" id="IPR014710">
    <property type="entry name" value="RmlC-like_jellyroll"/>
</dbReference>
<dbReference type="GeneID" id="5895623"/>
<dbReference type="InterPro" id="IPR018422">
    <property type="entry name" value="Cation/H_exchanger_CPA1"/>
</dbReference>
<evidence type="ECO:0000259" key="13">
    <source>
        <dbReference type="PROSITE" id="PS50042"/>
    </source>
</evidence>
<dbReference type="EMBL" id="CH991580">
    <property type="protein sequence ID" value="EDQ84872.1"/>
    <property type="molecule type" value="Genomic_DNA"/>
</dbReference>
<dbReference type="GO" id="GO:0071805">
    <property type="term" value="P:potassium ion transmembrane transport"/>
    <property type="evidence" value="ECO:0000318"/>
    <property type="project" value="GO_Central"/>
</dbReference>
<dbReference type="PROSITE" id="PS50042">
    <property type="entry name" value="CNMP_BINDING_3"/>
    <property type="match status" value="1"/>
</dbReference>
<feature type="signal peptide" evidence="12">
    <location>
        <begin position="1"/>
        <end position="27"/>
    </location>
</feature>
<evidence type="ECO:0000256" key="12">
    <source>
        <dbReference type="SAM" id="SignalP"/>
    </source>
</evidence>
<sequence length="1364" mass="150393">MPSMPRSLLTLLLGLGLGLALLPTTLAQDSTEQLSDAFPSEGPAGQDVILFVFFGLILGILARACQPYLPLPYTVILLLVGMAFAALDTLGLGKLEDASNLVSAIEPELLLIIFLPMLIFESAFNLEWFTFKQVIWPALVLAVPGLLICIALTAVVIHAIVLPSFSWEEAFLLATLLSATDPVAVVALLRELGGPIQLATLIESESLLNDGTAIVAYKVFLQLARGEHLSAGDIVAQGAQLSLGGPALGLLWGFVTVSWMRHVLDDELIEVTLTFASAYLLFYIAEDVVQVSDFENIEGRDYGYLFVLWIFLYIIRLAMLLMCTPFLIMTGYKSISWREVLITSHGGLRGAVSLALGLAVSLDEAEGELGLSDTVREKTLFYAGGIAVLTLLINATTTPVLINWLKLTEEPAGQRHVFDKATETLANYTASSADLLSRDKLFSMCNWDEVLKFVMPDVKSSRKFFDPDAAFEEMDPDKVMSLRRADYNETPTSAAIHELDDPEEELPKEAPRLDANGSQMSASMSSAGQEQDADTPPRPASTAAQRHRLTRELELTLEDTDADHTHVPSQATPSQGTNGKPQEWLGPGPGLTEVYALFAWLPSPSFHVDHCMFAPVPGVIGNGHTPNRSGKNARLRHRHHNHQHGKKGHHHHHEHHQLRNFFGREHLQVSFETEHLQTARLLFLESCKSIYWEFFEAGFLDRNNVALLMQATEAAEERIKSNPRQVLCDWSDELQSFVAVPAYICWIDNLSLPGRAGHWCRRFSHWLVSQHASQTANVIDVYLAAHRKANGDLHGILNDVLDTAAQRDMLAAESATNTTKARSHLRMLNQNAISSARSRTAASLLVTHQEHWIQEKFKRGVLTSRERKHLLKAIRKKRSKLLQHSVCFPYPSPEGILRWSRLFQGASPECMREFLEVCESIELKDGQTLIQHGKPVECIYVIVRGYARMVISSEQVDHLGPGRVVGAIEAISGADGCVMVQAMGKSDLHVLSLRMTVFIDLINKWTKIKENLFEIAAFHLAYKNRQELFQELAYVVPAAENIAKAPMAVQENIWPFIKAGQPAYFEAGDELRLETAGLMLRGRLVLLRPFHRKENKERRQRYVSTPGSISGSPSLASSLSADHTRFTPAEISLSALDEGQHRLAEQLEQVFSTGPQLHEDYSQEMQGRALQRNTSAPVQMDRVGSLQTMSASLLIGPHEVVPAGIYRVLPTDAPPAALIFVLGPVAVKKRDESDWITRGAENDLDEVDLPAPLIDDFGAVSATPPSLSRTASQIRLGGSFGPRRNPSFVDLTGPRSHGSHLELIAEDTSPVSAAQTSHVEADTEDSETDNVDDEGGLVLGPRTGTRVTDSNSSDSRINISVSEV</sequence>
<dbReference type="PANTHER" id="PTHR10110:SF86">
    <property type="entry name" value="SODIUM_HYDROGEN EXCHANGER 7"/>
    <property type="match status" value="1"/>
</dbReference>
<dbReference type="SUPFAM" id="SSF51206">
    <property type="entry name" value="cAMP-binding domain-like"/>
    <property type="match status" value="1"/>
</dbReference>
<feature type="chain" id="PRO_5002745526" description="Cyclic nucleotide-binding domain-containing protein" evidence="12">
    <location>
        <begin position="28"/>
        <end position="1364"/>
    </location>
</feature>
<evidence type="ECO:0000256" key="6">
    <source>
        <dbReference type="ARBA" id="ARBA00023053"/>
    </source>
</evidence>
<evidence type="ECO:0000313" key="15">
    <source>
        <dbReference type="Proteomes" id="UP000001357"/>
    </source>
</evidence>
<evidence type="ECO:0000256" key="4">
    <source>
        <dbReference type="ARBA" id="ARBA00022692"/>
    </source>
</evidence>
<evidence type="ECO:0000256" key="7">
    <source>
        <dbReference type="ARBA" id="ARBA00023065"/>
    </source>
</evidence>
<keyword evidence="3" id="KW-1003">Cell membrane</keyword>
<feature type="compositionally biased region" description="Low complexity" evidence="10">
    <location>
        <begin position="1106"/>
        <end position="1116"/>
    </location>
</feature>
<dbReference type="InterPro" id="IPR006153">
    <property type="entry name" value="Cation/H_exchanger_TM"/>
</dbReference>
<feature type="region of interest" description="Disordered" evidence="10">
    <location>
        <begin position="1307"/>
        <end position="1364"/>
    </location>
</feature>
<dbReference type="InterPro" id="IPR018490">
    <property type="entry name" value="cNMP-bd_dom_sf"/>
</dbReference>
<feature type="transmembrane region" description="Helical" evidence="11">
    <location>
        <begin position="380"/>
        <end position="405"/>
    </location>
</feature>
<dbReference type="InParanoid" id="A9VCB8"/>
<dbReference type="GO" id="GO:0051453">
    <property type="term" value="P:regulation of intracellular pH"/>
    <property type="evidence" value="ECO:0000318"/>
    <property type="project" value="GO_Central"/>
</dbReference>
<keyword evidence="12" id="KW-0732">Signal</keyword>
<gene>
    <name evidence="14" type="ORF">MONBRDRAFT_29857</name>
</gene>
<feature type="compositionally biased region" description="Low complexity" evidence="10">
    <location>
        <begin position="1349"/>
        <end position="1364"/>
    </location>
</feature>
<evidence type="ECO:0000313" key="14">
    <source>
        <dbReference type="EMBL" id="EDQ84872.1"/>
    </source>
</evidence>
<dbReference type="InterPro" id="IPR000595">
    <property type="entry name" value="cNMP-bd_dom"/>
</dbReference>
<dbReference type="Gene3D" id="2.60.120.10">
    <property type="entry name" value="Jelly Rolls"/>
    <property type="match status" value="1"/>
</dbReference>
<keyword evidence="5 11" id="KW-1133">Transmembrane helix</keyword>
<evidence type="ECO:0000256" key="8">
    <source>
        <dbReference type="ARBA" id="ARBA00023136"/>
    </source>
</evidence>
<feature type="transmembrane region" description="Helical" evidence="11">
    <location>
        <begin position="43"/>
        <end position="61"/>
    </location>
</feature>
<dbReference type="PANTHER" id="PTHR10110">
    <property type="entry name" value="SODIUM/HYDROGEN EXCHANGER"/>
    <property type="match status" value="1"/>
</dbReference>
<feature type="transmembrane region" description="Helical" evidence="11">
    <location>
        <begin position="68"/>
        <end position="87"/>
    </location>
</feature>
<reference evidence="14 15" key="1">
    <citation type="journal article" date="2008" name="Nature">
        <title>The genome of the choanoflagellate Monosiga brevicollis and the origin of metazoans.</title>
        <authorList>
            <consortium name="JGI Sequencing"/>
            <person name="King N."/>
            <person name="Westbrook M.J."/>
            <person name="Young S.L."/>
            <person name="Kuo A."/>
            <person name="Abedin M."/>
            <person name="Chapman J."/>
            <person name="Fairclough S."/>
            <person name="Hellsten U."/>
            <person name="Isogai Y."/>
            <person name="Letunic I."/>
            <person name="Marr M."/>
            <person name="Pincus D."/>
            <person name="Putnam N."/>
            <person name="Rokas A."/>
            <person name="Wright K.J."/>
            <person name="Zuzow R."/>
            <person name="Dirks W."/>
            <person name="Good M."/>
            <person name="Goodstein D."/>
            <person name="Lemons D."/>
            <person name="Li W."/>
            <person name="Lyons J.B."/>
            <person name="Morris A."/>
            <person name="Nichols S."/>
            <person name="Richter D.J."/>
            <person name="Salamov A."/>
            <person name="Bork P."/>
            <person name="Lim W.A."/>
            <person name="Manning G."/>
            <person name="Miller W.T."/>
            <person name="McGinnis W."/>
            <person name="Shapiro H."/>
            <person name="Tjian R."/>
            <person name="Grigoriev I.V."/>
            <person name="Rokhsar D."/>
        </authorList>
    </citation>
    <scope>NUCLEOTIDE SEQUENCE [LARGE SCALE GENOMIC DNA]</scope>
    <source>
        <strain evidence="15">MX1 / ATCC 50154</strain>
    </source>
</reference>
<dbReference type="Pfam" id="PF00027">
    <property type="entry name" value="cNMP_binding"/>
    <property type="match status" value="1"/>
</dbReference>
<comment type="subcellular location">
    <subcellularLocation>
        <location evidence="1">Cell membrane</location>
        <topology evidence="1">Multi-pass membrane protein</topology>
    </subcellularLocation>
</comment>
<dbReference type="FunFam" id="2.60.120.10:FF:000253">
    <property type="entry name" value="Cyclic nucleotide-gated potassium channel"/>
    <property type="match status" value="1"/>
</dbReference>
<organism evidence="14 15">
    <name type="scientific">Monosiga brevicollis</name>
    <name type="common">Choanoflagellate</name>
    <dbReference type="NCBI Taxonomy" id="81824"/>
    <lineage>
        <taxon>Eukaryota</taxon>
        <taxon>Choanoflagellata</taxon>
        <taxon>Craspedida</taxon>
        <taxon>Salpingoecidae</taxon>
        <taxon>Monosiga</taxon>
    </lineage>
</organism>
<evidence type="ECO:0000256" key="3">
    <source>
        <dbReference type="ARBA" id="ARBA00022475"/>
    </source>
</evidence>
<feature type="region of interest" description="Disordered" evidence="10">
    <location>
        <begin position="559"/>
        <end position="585"/>
    </location>
</feature>
<dbReference type="GO" id="GO:0015385">
    <property type="term" value="F:sodium:proton antiporter activity"/>
    <property type="evidence" value="ECO:0000318"/>
    <property type="project" value="GO_Central"/>
</dbReference>